<feature type="coiled-coil region" evidence="5">
    <location>
        <begin position="701"/>
        <end position="728"/>
    </location>
</feature>
<evidence type="ECO:0000256" key="6">
    <source>
        <dbReference type="SAM" id="MobiDB-lite"/>
    </source>
</evidence>
<proteinExistence type="inferred from homology"/>
<evidence type="ECO:0000313" key="10">
    <source>
        <dbReference type="RefSeq" id="XP_011497513.1"/>
    </source>
</evidence>
<evidence type="ECO:0000256" key="2">
    <source>
        <dbReference type="ARBA" id="ARBA00005885"/>
    </source>
</evidence>
<accession>A0AAJ6YG97</accession>
<evidence type="ECO:0000256" key="4">
    <source>
        <dbReference type="ARBA" id="ARBA00023212"/>
    </source>
</evidence>
<comment type="similarity">
    <text evidence="2">Belongs to the TPX2 family.</text>
</comment>
<evidence type="ECO:0000256" key="3">
    <source>
        <dbReference type="ARBA" id="ARBA00022490"/>
    </source>
</evidence>
<organism evidence="9 10">
    <name type="scientific">Ceratosolen solmsi marchali</name>
    <dbReference type="NCBI Taxonomy" id="326594"/>
    <lineage>
        <taxon>Eukaryota</taxon>
        <taxon>Metazoa</taxon>
        <taxon>Ecdysozoa</taxon>
        <taxon>Arthropoda</taxon>
        <taxon>Hexapoda</taxon>
        <taxon>Insecta</taxon>
        <taxon>Pterygota</taxon>
        <taxon>Neoptera</taxon>
        <taxon>Endopterygota</taxon>
        <taxon>Hymenoptera</taxon>
        <taxon>Apocrita</taxon>
        <taxon>Proctotrupomorpha</taxon>
        <taxon>Chalcidoidea</taxon>
        <taxon>Agaonidae</taxon>
        <taxon>Agaoninae</taxon>
        <taxon>Ceratosolen</taxon>
    </lineage>
</organism>
<feature type="domain" description="TPX2 C-terminal" evidence="7">
    <location>
        <begin position="679"/>
        <end position="752"/>
    </location>
</feature>
<dbReference type="InterPro" id="IPR027330">
    <property type="entry name" value="TPX2_central_dom"/>
</dbReference>
<dbReference type="KEGG" id="csol:105361908"/>
<keyword evidence="3" id="KW-0963">Cytoplasm</keyword>
<evidence type="ECO:0000259" key="7">
    <source>
        <dbReference type="Pfam" id="PF06886"/>
    </source>
</evidence>
<gene>
    <name evidence="10" type="primary">LOC105361908</name>
</gene>
<dbReference type="GO" id="GO:0005856">
    <property type="term" value="C:cytoskeleton"/>
    <property type="evidence" value="ECO:0007669"/>
    <property type="project" value="UniProtKB-SubCell"/>
</dbReference>
<dbReference type="AlphaFoldDB" id="A0AAJ6YG97"/>
<dbReference type="GeneID" id="105361908"/>
<keyword evidence="9" id="KW-1185">Reference proteome</keyword>
<evidence type="ECO:0000256" key="1">
    <source>
        <dbReference type="ARBA" id="ARBA00004245"/>
    </source>
</evidence>
<dbReference type="Proteomes" id="UP000695007">
    <property type="component" value="Unplaced"/>
</dbReference>
<comment type="subcellular location">
    <subcellularLocation>
        <location evidence="1">Cytoplasm</location>
        <location evidence="1">Cytoskeleton</location>
    </subcellularLocation>
</comment>
<evidence type="ECO:0000313" key="9">
    <source>
        <dbReference type="Proteomes" id="UP000695007"/>
    </source>
</evidence>
<dbReference type="Pfam" id="PF06886">
    <property type="entry name" value="TPX2"/>
    <property type="match status" value="1"/>
</dbReference>
<feature type="domain" description="TPX2 central" evidence="8">
    <location>
        <begin position="330"/>
        <end position="509"/>
    </location>
</feature>
<dbReference type="Pfam" id="PF12214">
    <property type="entry name" value="TPX2_importin"/>
    <property type="match status" value="1"/>
</dbReference>
<keyword evidence="4" id="KW-0206">Cytoskeleton</keyword>
<evidence type="ECO:0000259" key="8">
    <source>
        <dbReference type="Pfam" id="PF12214"/>
    </source>
</evidence>
<keyword evidence="5" id="KW-0175">Coiled coil</keyword>
<protein>
    <submittedName>
        <fullName evidence="10">Targeting protein for Xklp2-B-like</fullName>
    </submittedName>
</protein>
<feature type="compositionally biased region" description="Basic and acidic residues" evidence="6">
    <location>
        <begin position="200"/>
        <end position="219"/>
    </location>
</feature>
<sequence length="767" mass="88781">MDNLDAPQWADFIAPSPQISLDDYFLRKHVDHEYREKFDSVDSVSPDIPTEQFNLSKQSSNESLIQKTPMRIKCGQGNKILSSKKNIVKETTYENVLLEAMSNLQLSFKKQLGEKSFNKSCLVDSPAFKTPIKRITRSMCAQANMTPKYCISMHEKSTKNNDHDQIQNNKENINIEKYQNPTNEQINSSQINLEVTSTSTEHEVSDEKLKSEAEPRLEQEEGLTMENENSLNQLPMSKVVTSFSNHLLDSGNSSKKKVTTLTGTAWHRQVKRRMSITNQRRLSINKSIIKNKYVSMAEAVTKFHRATPQRFHSTTIKATKTEQLRRMSFKLTRATSPALMCKNRSRPVTAISREEQERIELAKIRQNQIKANPVRKNILIKPAPLKKVEKKMVTHPEPFHLTEVKKWQPIKKTEQIQETKRIHRTKTVPSIVSTNDKGIIVKDEEVLHFGIPLEPCKTKKKNTKVMPFSFEARNRELHIKKQEKLKLMLEMEQQKNKTEFHARPVPATIKTPLLNRQIQNENSLNKPKITIARSLSFEERHKQLQLKKEEKIKQLLEEEKKARTFKAQKVPEFKPVLIKGRSRDNLLKKSQENLSWKSGNVSGNSKAANNSLKKSRENLTLKQKNFIKQPMSIPFVVPKKTSRSPVDPENQENRNHGAVPKILEPKCKLSQKSISVLTELNTDKRAKQRKEFDEQIKKKEIADNEMRKREEEERLAKEKAQKMELRKMTEIKARPMPIYKLLNITKSNKPLTDAHSPIWAKRKGSTH</sequence>
<feature type="region of interest" description="Disordered" evidence="6">
    <location>
        <begin position="638"/>
        <end position="657"/>
    </location>
</feature>
<feature type="region of interest" description="Disordered" evidence="6">
    <location>
        <begin position="196"/>
        <end position="224"/>
    </location>
</feature>
<evidence type="ECO:0000256" key="5">
    <source>
        <dbReference type="SAM" id="Coils"/>
    </source>
</evidence>
<reference evidence="10" key="1">
    <citation type="submission" date="2025-08" db="UniProtKB">
        <authorList>
            <consortium name="RefSeq"/>
        </authorList>
    </citation>
    <scope>IDENTIFICATION</scope>
</reference>
<dbReference type="RefSeq" id="XP_011497513.1">
    <property type="nucleotide sequence ID" value="XM_011499211.1"/>
</dbReference>
<dbReference type="InterPro" id="IPR027329">
    <property type="entry name" value="TPX2_C"/>
</dbReference>
<name>A0AAJ6YG97_9HYME</name>